<accession>A0AAD3Y4H2</accession>
<evidence type="ECO:0000313" key="2">
    <source>
        <dbReference type="EMBL" id="GMH28843.1"/>
    </source>
</evidence>
<reference evidence="2" key="1">
    <citation type="submission" date="2023-05" db="EMBL/GenBank/DDBJ databases">
        <title>Nepenthes gracilis genome sequencing.</title>
        <authorList>
            <person name="Fukushima K."/>
        </authorList>
    </citation>
    <scope>NUCLEOTIDE SEQUENCE</scope>
    <source>
        <strain evidence="2">SING2019-196</strain>
    </source>
</reference>
<proteinExistence type="predicted"/>
<feature type="compositionally biased region" description="Acidic residues" evidence="1">
    <location>
        <begin position="97"/>
        <end position="106"/>
    </location>
</feature>
<dbReference type="AlphaFoldDB" id="A0AAD3Y4H2"/>
<gene>
    <name evidence="2" type="ORF">Nepgr_030686</name>
</gene>
<dbReference type="EMBL" id="BSYO01000035">
    <property type="protein sequence ID" value="GMH28843.1"/>
    <property type="molecule type" value="Genomic_DNA"/>
</dbReference>
<protein>
    <submittedName>
        <fullName evidence="2">Uncharacterized protein</fullName>
    </submittedName>
</protein>
<evidence type="ECO:0000256" key="1">
    <source>
        <dbReference type="SAM" id="MobiDB-lite"/>
    </source>
</evidence>
<keyword evidence="3" id="KW-1185">Reference proteome</keyword>
<name>A0AAD3Y4H2_NEPGR</name>
<comment type="caution">
    <text evidence="2">The sequence shown here is derived from an EMBL/GenBank/DDBJ whole genome shotgun (WGS) entry which is preliminary data.</text>
</comment>
<feature type="region of interest" description="Disordered" evidence="1">
    <location>
        <begin position="70"/>
        <end position="106"/>
    </location>
</feature>
<dbReference type="Proteomes" id="UP001279734">
    <property type="component" value="Unassembled WGS sequence"/>
</dbReference>
<feature type="compositionally biased region" description="Basic and acidic residues" evidence="1">
    <location>
        <begin position="9"/>
        <end position="19"/>
    </location>
</feature>
<feature type="region of interest" description="Disordered" evidence="1">
    <location>
        <begin position="1"/>
        <end position="23"/>
    </location>
</feature>
<evidence type="ECO:0000313" key="3">
    <source>
        <dbReference type="Proteomes" id="UP001279734"/>
    </source>
</evidence>
<sequence>MKRRSQKLLRGERKQDGRKLKGTNCSHNDEAIGCDDAMGRNNNEASHDIFKYHYDGKLDVHGSSGVVRGCANEEREKENKVGQEKARGRKKKWTNCNDDDDGNWLL</sequence>
<organism evidence="2 3">
    <name type="scientific">Nepenthes gracilis</name>
    <name type="common">Slender pitcher plant</name>
    <dbReference type="NCBI Taxonomy" id="150966"/>
    <lineage>
        <taxon>Eukaryota</taxon>
        <taxon>Viridiplantae</taxon>
        <taxon>Streptophyta</taxon>
        <taxon>Embryophyta</taxon>
        <taxon>Tracheophyta</taxon>
        <taxon>Spermatophyta</taxon>
        <taxon>Magnoliopsida</taxon>
        <taxon>eudicotyledons</taxon>
        <taxon>Gunneridae</taxon>
        <taxon>Pentapetalae</taxon>
        <taxon>Caryophyllales</taxon>
        <taxon>Nepenthaceae</taxon>
        <taxon>Nepenthes</taxon>
    </lineage>
</organism>
<feature type="compositionally biased region" description="Basic and acidic residues" evidence="1">
    <location>
        <begin position="71"/>
        <end position="86"/>
    </location>
</feature>